<evidence type="ECO:0000313" key="2">
    <source>
        <dbReference type="Proteomes" id="UP001519460"/>
    </source>
</evidence>
<dbReference type="AlphaFoldDB" id="A0ABD0LQ94"/>
<keyword evidence="2" id="KW-1185">Reference proteome</keyword>
<reference evidence="1 2" key="1">
    <citation type="journal article" date="2023" name="Sci. Data">
        <title>Genome assembly of the Korean intertidal mud-creeper Batillaria attramentaria.</title>
        <authorList>
            <person name="Patra A.K."/>
            <person name="Ho P.T."/>
            <person name="Jun S."/>
            <person name="Lee S.J."/>
            <person name="Kim Y."/>
            <person name="Won Y.J."/>
        </authorList>
    </citation>
    <scope>NUCLEOTIDE SEQUENCE [LARGE SCALE GENOMIC DNA]</scope>
    <source>
        <strain evidence="1">Wonlab-2016</strain>
    </source>
</reference>
<organism evidence="1 2">
    <name type="scientific">Batillaria attramentaria</name>
    <dbReference type="NCBI Taxonomy" id="370345"/>
    <lineage>
        <taxon>Eukaryota</taxon>
        <taxon>Metazoa</taxon>
        <taxon>Spiralia</taxon>
        <taxon>Lophotrochozoa</taxon>
        <taxon>Mollusca</taxon>
        <taxon>Gastropoda</taxon>
        <taxon>Caenogastropoda</taxon>
        <taxon>Sorbeoconcha</taxon>
        <taxon>Cerithioidea</taxon>
        <taxon>Batillariidae</taxon>
        <taxon>Batillaria</taxon>
    </lineage>
</organism>
<evidence type="ECO:0000313" key="1">
    <source>
        <dbReference type="EMBL" id="KAK7501617.1"/>
    </source>
</evidence>
<protein>
    <submittedName>
        <fullName evidence="1">Uncharacterized protein</fullName>
    </submittedName>
</protein>
<comment type="caution">
    <text evidence="1">The sequence shown here is derived from an EMBL/GenBank/DDBJ whole genome shotgun (WGS) entry which is preliminary data.</text>
</comment>
<dbReference type="Proteomes" id="UP001519460">
    <property type="component" value="Unassembled WGS sequence"/>
</dbReference>
<proteinExistence type="predicted"/>
<accession>A0ABD0LQ94</accession>
<name>A0ABD0LQ94_9CAEN</name>
<dbReference type="EMBL" id="JACVVK020000030">
    <property type="protein sequence ID" value="KAK7501617.1"/>
    <property type="molecule type" value="Genomic_DNA"/>
</dbReference>
<sequence length="81" mass="8878">MGAECTIQWEEVGVRTQSGHCILALSHSVSLSDRTLRYTDFLPGLISHKGLCARGTLDSSRIDSSKIPEQVQTEGAYVWAL</sequence>
<gene>
    <name evidence="1" type="ORF">BaRGS_00007048</name>
</gene>